<dbReference type="EMBL" id="GDID01000349">
    <property type="protein sequence ID" value="JAP96257.1"/>
    <property type="molecule type" value="Transcribed_RNA"/>
</dbReference>
<feature type="non-terminal residue" evidence="1">
    <location>
        <position position="1"/>
    </location>
</feature>
<sequence length="129" mass="14876">QESQLNRSLIQCWQYLLHGTVIEEATENLPHQQFDNVETYIKEYLIPRYTDTIKFNTTEFPGAIHCLAGVISSCGLNYLVYDANLLIDIGCQCLRSESQLLQLQGLLFISDTLQNFKILIEPYMPLFIQ</sequence>
<gene>
    <name evidence="1" type="ORF">TPC1_10463</name>
</gene>
<feature type="non-terminal residue" evidence="1">
    <location>
        <position position="129"/>
    </location>
</feature>
<name>A0A146KII5_9EUKA</name>
<evidence type="ECO:0000313" key="1">
    <source>
        <dbReference type="EMBL" id="JAP96257.1"/>
    </source>
</evidence>
<accession>A0A146KII5</accession>
<proteinExistence type="predicted"/>
<protein>
    <submittedName>
        <fullName evidence="1">Translational activator GCN1</fullName>
    </submittedName>
</protein>
<dbReference type="AlphaFoldDB" id="A0A146KII5"/>
<organism evidence="1">
    <name type="scientific">Trepomonas sp. PC1</name>
    <dbReference type="NCBI Taxonomy" id="1076344"/>
    <lineage>
        <taxon>Eukaryota</taxon>
        <taxon>Metamonada</taxon>
        <taxon>Diplomonadida</taxon>
        <taxon>Hexamitidae</taxon>
        <taxon>Hexamitinae</taxon>
        <taxon>Trepomonas</taxon>
    </lineage>
</organism>
<reference evidence="1" key="1">
    <citation type="submission" date="2015-07" db="EMBL/GenBank/DDBJ databases">
        <title>Adaptation to a free-living lifestyle via gene acquisitions in the diplomonad Trepomonas sp. PC1.</title>
        <authorList>
            <person name="Xu F."/>
            <person name="Jerlstrom-Hultqvist J."/>
            <person name="Kolisko M."/>
            <person name="Simpson A.G.B."/>
            <person name="Roger A.J."/>
            <person name="Svard S.G."/>
            <person name="Andersson J.O."/>
        </authorList>
    </citation>
    <scope>NUCLEOTIDE SEQUENCE</scope>
    <source>
        <strain evidence="1">PC1</strain>
    </source>
</reference>